<dbReference type="SUPFAM" id="SSF50974">
    <property type="entry name" value="Nitrous oxide reductase, N-terminal domain"/>
    <property type="match status" value="1"/>
</dbReference>
<protein>
    <submittedName>
        <fullName evidence="1">Uncharacterized protein</fullName>
    </submittedName>
</protein>
<proteinExistence type="predicted"/>
<accession>A0A7M1CRK2</accession>
<name>A0A7M1CRK2_9CAUD</name>
<evidence type="ECO:0000313" key="2">
    <source>
        <dbReference type="Proteomes" id="UP000594130"/>
    </source>
</evidence>
<reference evidence="1 2" key="1">
    <citation type="submission" date="2020-08" db="EMBL/GenBank/DDBJ databases">
        <authorList>
            <person name="Divens A.M."/>
            <person name="Curtis N."/>
            <person name="Zack K."/>
            <person name="Pedlow M.R."/>
            <person name="Garlena R.A."/>
            <person name="Russell D.A."/>
            <person name="Pope W.H."/>
            <person name="Jacobs-Sera D."/>
            <person name="Hatfull G.F."/>
        </authorList>
    </citation>
    <scope>NUCLEOTIDE SEQUENCE [LARGE SCALE GENOMIC DNA]</scope>
</reference>
<sequence>MTLVATEATEQITSTAVELSGVSVVTATRTIAAPRQGVVYNPTTFAAGVPVWVHRRHDGRYLVLYREYWDSATSVYNDGPALFSDYNAYTTPAYIVVDPATGVTEGPFPLPGLTALDAAHSLDNYLFTVGYRDGEPWIQHWRVARSGVLLLQGEEPVPPPLGSALGVYAEPNGTHVWVFGENEDGHLTRVRKHWGRIGVLNDPVNPWEADTGRGWSADLDESAAMGDLGVDGPCSVAKFRDRFYLMTTLEEGGLWTAQLYTKRPVDAEWRPVKGIYSGADAIPLGDVDAYMGGAAYLHPHLPVAREALAEGASTGFAYVFSRLVEFEVTGDSAINTEWGIISV</sequence>
<gene>
    <name evidence="1" type="primary">197</name>
    <name evidence="1" type="ORF">PBI_SHIFA_197</name>
</gene>
<dbReference type="InterPro" id="IPR011045">
    <property type="entry name" value="N2O_reductase_N"/>
</dbReference>
<organism evidence="1 2">
    <name type="scientific">Mycobacterium phage Shifa</name>
    <dbReference type="NCBI Taxonomy" id="2776849"/>
    <lineage>
        <taxon>Viruses</taxon>
        <taxon>Duplodnaviria</taxon>
        <taxon>Heunggongvirae</taxon>
        <taxon>Uroviricota</taxon>
        <taxon>Caudoviricetes</taxon>
        <taxon>Ceeclamvirinae</taxon>
        <taxon>Bixzunavirus</taxon>
        <taxon>Bixzunavirus hyro</taxon>
    </lineage>
</organism>
<dbReference type="EMBL" id="MT889395">
    <property type="protein sequence ID" value="QOP67040.1"/>
    <property type="molecule type" value="Genomic_DNA"/>
</dbReference>
<evidence type="ECO:0000313" key="1">
    <source>
        <dbReference type="EMBL" id="QOP67040.1"/>
    </source>
</evidence>
<dbReference type="Proteomes" id="UP000594130">
    <property type="component" value="Segment"/>
</dbReference>